<dbReference type="Proteomes" id="UP000717696">
    <property type="component" value="Unassembled WGS sequence"/>
</dbReference>
<dbReference type="Gene3D" id="1.25.40.10">
    <property type="entry name" value="Tetratricopeptide repeat domain"/>
    <property type="match status" value="1"/>
</dbReference>
<organism evidence="1 2">
    <name type="scientific">Dactylonectria estremocensis</name>
    <dbReference type="NCBI Taxonomy" id="1079267"/>
    <lineage>
        <taxon>Eukaryota</taxon>
        <taxon>Fungi</taxon>
        <taxon>Dikarya</taxon>
        <taxon>Ascomycota</taxon>
        <taxon>Pezizomycotina</taxon>
        <taxon>Sordariomycetes</taxon>
        <taxon>Hypocreomycetidae</taxon>
        <taxon>Hypocreales</taxon>
        <taxon>Nectriaceae</taxon>
        <taxon>Dactylonectria</taxon>
    </lineage>
</organism>
<evidence type="ECO:0000313" key="2">
    <source>
        <dbReference type="Proteomes" id="UP000717696"/>
    </source>
</evidence>
<dbReference type="OrthoDB" id="5225894at2759"/>
<evidence type="ECO:0000313" key="1">
    <source>
        <dbReference type="EMBL" id="KAH7111483.1"/>
    </source>
</evidence>
<comment type="caution">
    <text evidence="1">The sequence shown here is derived from an EMBL/GenBank/DDBJ whole genome shotgun (WGS) entry which is preliminary data.</text>
</comment>
<evidence type="ECO:0008006" key="3">
    <source>
        <dbReference type="Google" id="ProtNLM"/>
    </source>
</evidence>
<sequence length="54" mass="6019">MLAITWKHQGRSRDSLALMRNCVILRERVLGINHPDAASSAATLAKWEEVSDLS</sequence>
<accession>A0A9P9I851</accession>
<keyword evidence="2" id="KW-1185">Reference proteome</keyword>
<reference evidence="1" key="1">
    <citation type="journal article" date="2021" name="Nat. Commun.">
        <title>Genetic determinants of endophytism in the Arabidopsis root mycobiome.</title>
        <authorList>
            <person name="Mesny F."/>
            <person name="Miyauchi S."/>
            <person name="Thiergart T."/>
            <person name="Pickel B."/>
            <person name="Atanasova L."/>
            <person name="Karlsson M."/>
            <person name="Huettel B."/>
            <person name="Barry K.W."/>
            <person name="Haridas S."/>
            <person name="Chen C."/>
            <person name="Bauer D."/>
            <person name="Andreopoulos W."/>
            <person name="Pangilinan J."/>
            <person name="LaButti K."/>
            <person name="Riley R."/>
            <person name="Lipzen A."/>
            <person name="Clum A."/>
            <person name="Drula E."/>
            <person name="Henrissat B."/>
            <person name="Kohler A."/>
            <person name="Grigoriev I.V."/>
            <person name="Martin F.M."/>
            <person name="Hacquard S."/>
        </authorList>
    </citation>
    <scope>NUCLEOTIDE SEQUENCE</scope>
    <source>
        <strain evidence="1">MPI-CAGE-AT-0021</strain>
    </source>
</reference>
<gene>
    <name evidence="1" type="ORF">B0J13DRAFT_461998</name>
</gene>
<dbReference type="InterPro" id="IPR011990">
    <property type="entry name" value="TPR-like_helical_dom_sf"/>
</dbReference>
<dbReference type="EMBL" id="JAGMUU010000056">
    <property type="protein sequence ID" value="KAH7111483.1"/>
    <property type="molecule type" value="Genomic_DNA"/>
</dbReference>
<protein>
    <recommendedName>
        <fullName evidence="3">Kinesin light chain</fullName>
    </recommendedName>
</protein>
<dbReference type="AlphaFoldDB" id="A0A9P9I851"/>
<name>A0A9P9I851_9HYPO</name>
<dbReference type="Pfam" id="PF13374">
    <property type="entry name" value="TPR_10"/>
    <property type="match status" value="1"/>
</dbReference>
<proteinExistence type="predicted"/>